<feature type="domain" description="Protein kinase" evidence="11">
    <location>
        <begin position="42"/>
        <end position="307"/>
    </location>
</feature>
<keyword evidence="6 13" id="KW-0418">Kinase</keyword>
<dbReference type="FunCoup" id="A0A6P7IT83">
    <property type="interactions" value="399"/>
</dbReference>
<evidence type="ECO:0000256" key="9">
    <source>
        <dbReference type="ARBA" id="ARBA00048679"/>
    </source>
</evidence>
<evidence type="ECO:0000256" key="1">
    <source>
        <dbReference type="ARBA" id="ARBA00012513"/>
    </source>
</evidence>
<dbReference type="PROSITE" id="PS00108">
    <property type="entry name" value="PROTEIN_KINASE_ST"/>
    <property type="match status" value="1"/>
</dbReference>
<dbReference type="CDD" id="cd14037">
    <property type="entry name" value="STKc_NAK_like"/>
    <property type="match status" value="1"/>
</dbReference>
<reference evidence="13" key="1">
    <citation type="submission" date="2025-08" db="UniProtKB">
        <authorList>
            <consortium name="RefSeq"/>
        </authorList>
    </citation>
    <scope>IDENTIFICATION</scope>
</reference>
<dbReference type="Pfam" id="PF00069">
    <property type="entry name" value="Pkinase"/>
    <property type="match status" value="1"/>
</dbReference>
<keyword evidence="4" id="KW-0808">Transferase</keyword>
<dbReference type="InterPro" id="IPR008271">
    <property type="entry name" value="Ser/Thr_kinase_AS"/>
</dbReference>
<feature type="region of interest" description="Disordered" evidence="10">
    <location>
        <begin position="887"/>
        <end position="1146"/>
    </location>
</feature>
<dbReference type="InParanoid" id="A0A6P7IT83"/>
<dbReference type="GeneID" id="114440733"/>
<dbReference type="AlphaFoldDB" id="A0A6P7IT83"/>
<evidence type="ECO:0000313" key="12">
    <source>
        <dbReference type="Proteomes" id="UP000515145"/>
    </source>
</evidence>
<name>A0A6P7IT83_9TELE</name>
<dbReference type="SUPFAM" id="SSF56112">
    <property type="entry name" value="Protein kinase-like (PK-like)"/>
    <property type="match status" value="1"/>
</dbReference>
<gene>
    <name evidence="13" type="primary">bmp2k</name>
</gene>
<feature type="compositionally biased region" description="Low complexity" evidence="10">
    <location>
        <begin position="400"/>
        <end position="415"/>
    </location>
</feature>
<dbReference type="PANTHER" id="PTHR47907">
    <property type="entry name" value="PROTEIN KINASE DOMAIN-CONTAINING PROTEIN"/>
    <property type="match status" value="1"/>
</dbReference>
<proteinExistence type="predicted"/>
<feature type="compositionally biased region" description="Basic and acidic residues" evidence="10">
    <location>
        <begin position="783"/>
        <end position="795"/>
    </location>
</feature>
<evidence type="ECO:0000256" key="4">
    <source>
        <dbReference type="ARBA" id="ARBA00022679"/>
    </source>
</evidence>
<dbReference type="GO" id="GO:0004674">
    <property type="term" value="F:protein serine/threonine kinase activity"/>
    <property type="evidence" value="ECO:0007669"/>
    <property type="project" value="UniProtKB-KW"/>
</dbReference>
<dbReference type="Gene3D" id="1.10.510.10">
    <property type="entry name" value="Transferase(Phosphotransferase) domain 1"/>
    <property type="match status" value="1"/>
</dbReference>
<keyword evidence="5" id="KW-0547">Nucleotide-binding</keyword>
<feature type="region of interest" description="Disordered" evidence="10">
    <location>
        <begin position="561"/>
        <end position="617"/>
    </location>
</feature>
<evidence type="ECO:0000313" key="13">
    <source>
        <dbReference type="RefSeq" id="XP_028268988.1"/>
    </source>
</evidence>
<dbReference type="PROSITE" id="PS50011">
    <property type="entry name" value="PROTEIN_KINASE_DOM"/>
    <property type="match status" value="1"/>
</dbReference>
<feature type="compositionally biased region" description="Polar residues" evidence="10">
    <location>
        <begin position="368"/>
        <end position="380"/>
    </location>
</feature>
<dbReference type="CTD" id="55589"/>
<dbReference type="GO" id="GO:0005524">
    <property type="term" value="F:ATP binding"/>
    <property type="evidence" value="ECO:0007669"/>
    <property type="project" value="UniProtKB-KW"/>
</dbReference>
<dbReference type="SMART" id="SM00220">
    <property type="entry name" value="S_TKc"/>
    <property type="match status" value="1"/>
</dbReference>
<feature type="compositionally biased region" description="Polar residues" evidence="10">
    <location>
        <begin position="810"/>
        <end position="821"/>
    </location>
</feature>
<feature type="compositionally biased region" description="Acidic residues" evidence="10">
    <location>
        <begin position="744"/>
        <end position="754"/>
    </location>
</feature>
<evidence type="ECO:0000256" key="7">
    <source>
        <dbReference type="ARBA" id="ARBA00022840"/>
    </source>
</evidence>
<evidence type="ECO:0000256" key="3">
    <source>
        <dbReference type="ARBA" id="ARBA00022553"/>
    </source>
</evidence>
<comment type="catalytic activity">
    <reaction evidence="8">
        <text>L-threonyl-[protein] + ATP = O-phospho-L-threonyl-[protein] + ADP + H(+)</text>
        <dbReference type="Rhea" id="RHEA:46608"/>
        <dbReference type="Rhea" id="RHEA-COMP:11060"/>
        <dbReference type="Rhea" id="RHEA-COMP:11605"/>
        <dbReference type="ChEBI" id="CHEBI:15378"/>
        <dbReference type="ChEBI" id="CHEBI:30013"/>
        <dbReference type="ChEBI" id="CHEBI:30616"/>
        <dbReference type="ChEBI" id="CHEBI:61977"/>
        <dbReference type="ChEBI" id="CHEBI:456216"/>
        <dbReference type="EC" id="2.7.11.1"/>
    </reaction>
</comment>
<sequence>MKKFSRMPKSESGGLGGASGSGSSSGVSSYFGKVFAVGRYQVTVEELVAEGGFSVVFLARTHSGVRCALKRMYVNNVPDLNVYKREITIMKELSGHKNIVGYLDSTINAVSDSVWEVLILMEYCKAGQVVKQMNQRLNVGFSEAEVLHIFCDTCEAVARLHQCKTPIIHRDLKVENILLNDQGNYVLCDFGSATHKVLMPHKDGVTAVEDEIKKYTTLSYRAPEMINLYAGKAITTKADIWALGCLLYKLCFFALPFGESQVAICDGTFIVPDNSKFSFKLHCLIRYMLEPDQEKRPDIYQVSYFAFKLAGKECSVPNLFNSPIPTSLPEPLTASEVAAKKSMTKARITDSVGPTETSIAPRQRPKAANSNVLPLANTVTPVKMTVPSAPVSNGQKAPTPGSGQPSVQPQPSSQQHRVLQQLQPGDLRLQQLHHHHQQQQQQAVQQQHANAQQLQYLQYQQAVQQSLQLQQQQALLQQQQLMMQPMYQQHVAQAQAQAQAQYAAMLHQYQQAFVQQQQQQQHHQHPQPQHHPAQQPLPYMSSPLEFQIPLGSYNATTPTAGVAGGGQIGGPSPVDSSYTNPRNPLLATDGMTPPSQSCSSAVSNPPDMSGWNPFGEDNFSKLTEEELIDREFDMLRAKKPVERTVSVETERLPPAAAAASAAKPLPPEDLFGSVPFVANAGVAGINPEEEAAVPAAVSTPAEDLQPAAAAEAKEHKPGRKNHSRPGDESDSDFESDPPSPKSSEDEEPEEDEALNSEHGEDTEPENIGQRPLLMDSEDEEDEDKHSSDSDYDPSRTKSRLKKGGKGASAATRSPGTRTTLITPPESPNRARAAEPVDVFGAVPFLGGASPAGPPESTDIFAKAPFRQASHEQQATDDFDVFTKAPFSRNLSKSGKSGSDVPMGQTPPISPEGIDVFGFSPFQPGPTVLPPTTSRSAEDIFRPSFEESPSPQQQRLKQRSLQKLSSRHRKTKQEATAGGSNGKRHHGTPTGGRKTNKPTYRTPERVRRHKKVGRRDSQSSNEFLSTSDSKENISVDITMAEGKDKGAPLPGDDALLDPFGAKPFHPQDGSRHSQYQGLGDSKSDMGTANGRSWTGSLHGTLGEGRIMDDFGAVPFTEMVHSGPQQQQTPSQPVDLDPFGAAPFPSKQ</sequence>
<dbReference type="Pfam" id="PF15282">
    <property type="entry name" value="BMP2K_C"/>
    <property type="match status" value="1"/>
</dbReference>
<feature type="region of interest" description="Disordered" evidence="10">
    <location>
        <begin position="514"/>
        <end position="540"/>
    </location>
</feature>
<feature type="compositionally biased region" description="Polar residues" evidence="10">
    <location>
        <begin position="593"/>
        <end position="603"/>
    </location>
</feature>
<organism evidence="12 13">
    <name type="scientific">Parambassis ranga</name>
    <name type="common">Indian glassy fish</name>
    <dbReference type="NCBI Taxonomy" id="210632"/>
    <lineage>
        <taxon>Eukaryota</taxon>
        <taxon>Metazoa</taxon>
        <taxon>Chordata</taxon>
        <taxon>Craniata</taxon>
        <taxon>Vertebrata</taxon>
        <taxon>Euteleostomi</taxon>
        <taxon>Actinopterygii</taxon>
        <taxon>Neopterygii</taxon>
        <taxon>Teleostei</taxon>
        <taxon>Neoteleostei</taxon>
        <taxon>Acanthomorphata</taxon>
        <taxon>Ovalentaria</taxon>
        <taxon>Ambassidae</taxon>
        <taxon>Parambassis</taxon>
    </lineage>
</organism>
<feature type="region of interest" description="Disordered" evidence="10">
    <location>
        <begin position="691"/>
        <end position="834"/>
    </location>
</feature>
<evidence type="ECO:0000256" key="10">
    <source>
        <dbReference type="SAM" id="MobiDB-lite"/>
    </source>
</evidence>
<feature type="compositionally biased region" description="Low complexity" evidence="10">
    <location>
        <begin position="514"/>
        <end position="536"/>
    </location>
</feature>
<comment type="catalytic activity">
    <reaction evidence="9">
        <text>L-seryl-[protein] + ATP = O-phospho-L-seryl-[protein] + ADP + H(+)</text>
        <dbReference type="Rhea" id="RHEA:17989"/>
        <dbReference type="Rhea" id="RHEA-COMP:9863"/>
        <dbReference type="Rhea" id="RHEA-COMP:11604"/>
        <dbReference type="ChEBI" id="CHEBI:15378"/>
        <dbReference type="ChEBI" id="CHEBI:29999"/>
        <dbReference type="ChEBI" id="CHEBI:30616"/>
        <dbReference type="ChEBI" id="CHEBI:83421"/>
        <dbReference type="ChEBI" id="CHEBI:456216"/>
        <dbReference type="EC" id="2.7.11.1"/>
    </reaction>
</comment>
<protein>
    <recommendedName>
        <fullName evidence="1">non-specific serine/threonine protein kinase</fullName>
        <ecNumber evidence="1">2.7.11.1</ecNumber>
    </recommendedName>
</protein>
<feature type="compositionally biased region" description="Basic residues" evidence="10">
    <location>
        <begin position="955"/>
        <end position="970"/>
    </location>
</feature>
<evidence type="ECO:0000256" key="5">
    <source>
        <dbReference type="ARBA" id="ARBA00022741"/>
    </source>
</evidence>
<dbReference type="FunFam" id="1.10.510.10:FF:000072">
    <property type="entry name" value="AP2 associated kinase 1"/>
    <property type="match status" value="1"/>
</dbReference>
<feature type="compositionally biased region" description="Polar residues" evidence="10">
    <location>
        <begin position="1083"/>
        <end position="1096"/>
    </location>
</feature>
<dbReference type="Proteomes" id="UP000515145">
    <property type="component" value="Chromosome 9"/>
</dbReference>
<keyword evidence="2" id="KW-0723">Serine/threonine-protein kinase</keyword>
<dbReference type="InterPro" id="IPR000719">
    <property type="entry name" value="Prot_kinase_dom"/>
</dbReference>
<keyword evidence="3" id="KW-0597">Phosphoprotein</keyword>
<feature type="region of interest" description="Disordered" evidence="10">
    <location>
        <begin position="1"/>
        <end position="24"/>
    </location>
</feature>
<evidence type="ECO:0000256" key="8">
    <source>
        <dbReference type="ARBA" id="ARBA00047899"/>
    </source>
</evidence>
<accession>A0A6P7IT83</accession>
<keyword evidence="7" id="KW-0067">ATP-binding</keyword>
<dbReference type="InterPro" id="IPR011009">
    <property type="entry name" value="Kinase-like_dom_sf"/>
</dbReference>
<dbReference type="InterPro" id="IPR028182">
    <property type="entry name" value="BMP2K_C"/>
</dbReference>
<feature type="region of interest" description="Disordered" evidence="10">
    <location>
        <begin position="343"/>
        <end position="417"/>
    </location>
</feature>
<dbReference type="RefSeq" id="XP_028268988.1">
    <property type="nucleotide sequence ID" value="XM_028413187.1"/>
</dbReference>
<evidence type="ECO:0000256" key="6">
    <source>
        <dbReference type="ARBA" id="ARBA00022777"/>
    </source>
</evidence>
<keyword evidence="12" id="KW-1185">Reference proteome</keyword>
<evidence type="ECO:0000259" key="11">
    <source>
        <dbReference type="PROSITE" id="PS50011"/>
    </source>
</evidence>
<dbReference type="InterPro" id="IPR051744">
    <property type="entry name" value="AP2_assoc_SerThr_kinase"/>
</dbReference>
<feature type="compositionally biased region" description="Polar residues" evidence="10">
    <location>
        <begin position="1017"/>
        <end position="1026"/>
    </location>
</feature>
<feature type="compositionally biased region" description="Basic and acidic residues" evidence="10">
    <location>
        <begin position="935"/>
        <end position="944"/>
    </location>
</feature>
<feature type="compositionally biased region" description="Low complexity" evidence="10">
    <location>
        <begin position="1122"/>
        <end position="1131"/>
    </location>
</feature>
<dbReference type="PANTHER" id="PTHR47907:SF4">
    <property type="entry name" value="BMP-2-INDUCIBLE PROTEIN KINASE ISOFORM X1"/>
    <property type="match status" value="1"/>
</dbReference>
<evidence type="ECO:0000256" key="2">
    <source>
        <dbReference type="ARBA" id="ARBA00022527"/>
    </source>
</evidence>
<feature type="compositionally biased region" description="Low complexity" evidence="10">
    <location>
        <begin position="692"/>
        <end position="710"/>
    </location>
</feature>
<dbReference type="OrthoDB" id="2018507at2759"/>
<dbReference type="EC" id="2.7.11.1" evidence="1"/>